<keyword evidence="3" id="KW-1185">Reference proteome</keyword>
<sequence>MKSTRIRDWLIGALGMLVILGVAAGALWWTASSPAGAGADSGPPTQADSSAQSPAGPPAGLAEDEVWLADLALDAGTVVTAGSTLRDVRAVGQGVVTGPDGLGADRLTVDATVPFDVVAAELGGGAVVRPADDGQVTVVRTVEALGRELPVTATGTVDVENGRLVMEPRSIDLGGPGFLSDGIAAVVRRFVTIEHEIEGLPEGLELRDVAVQGDGFRAALTGEDVVLGP</sequence>
<dbReference type="OrthoDB" id="3724212at2"/>
<evidence type="ECO:0000256" key="1">
    <source>
        <dbReference type="SAM" id="MobiDB-lite"/>
    </source>
</evidence>
<proteinExistence type="predicted"/>
<dbReference type="Pfam" id="PF11209">
    <property type="entry name" value="LmeA"/>
    <property type="match status" value="1"/>
</dbReference>
<evidence type="ECO:0000313" key="2">
    <source>
        <dbReference type="EMBL" id="PPB48761.1"/>
    </source>
</evidence>
<evidence type="ECO:0008006" key="4">
    <source>
        <dbReference type="Google" id="ProtNLM"/>
    </source>
</evidence>
<feature type="region of interest" description="Disordered" evidence="1">
    <location>
        <begin position="35"/>
        <end position="60"/>
    </location>
</feature>
<feature type="compositionally biased region" description="Low complexity" evidence="1">
    <location>
        <begin position="35"/>
        <end position="44"/>
    </location>
</feature>
<evidence type="ECO:0000313" key="3">
    <source>
        <dbReference type="Proteomes" id="UP000239297"/>
    </source>
</evidence>
<dbReference type="InterPro" id="IPR021373">
    <property type="entry name" value="DUF2993"/>
</dbReference>
<gene>
    <name evidence="2" type="ORF">C4K88_13680</name>
</gene>
<accession>A0A2S5IW51</accession>
<organism evidence="2 3">
    <name type="scientific">Arthrobacter pityocampae</name>
    <dbReference type="NCBI Taxonomy" id="547334"/>
    <lineage>
        <taxon>Bacteria</taxon>
        <taxon>Bacillati</taxon>
        <taxon>Actinomycetota</taxon>
        <taxon>Actinomycetes</taxon>
        <taxon>Micrococcales</taxon>
        <taxon>Micrococcaceae</taxon>
        <taxon>Arthrobacter</taxon>
    </lineage>
</organism>
<name>A0A2S5IW51_9MICC</name>
<protein>
    <recommendedName>
        <fullName evidence="4">DUF2993 domain-containing protein</fullName>
    </recommendedName>
</protein>
<dbReference type="Proteomes" id="UP000239297">
    <property type="component" value="Unassembled WGS sequence"/>
</dbReference>
<comment type="caution">
    <text evidence="2">The sequence shown here is derived from an EMBL/GenBank/DDBJ whole genome shotgun (WGS) entry which is preliminary data.</text>
</comment>
<dbReference type="RefSeq" id="WP_104122162.1">
    <property type="nucleotide sequence ID" value="NZ_PRKW01000005.1"/>
</dbReference>
<dbReference type="AlphaFoldDB" id="A0A2S5IW51"/>
<reference evidence="2 3" key="1">
    <citation type="journal article" date="2014" name="Int. J. Syst. Evol. Microbiol.">
        <title>Arthrobacter pityocampae sp. nov., isolated from Thaumetopoea pityocampa (Lep., Thaumetopoeidae).</title>
        <authorList>
            <person name="Ince I.A."/>
            <person name="Demirbag Z."/>
            <person name="Kati H."/>
        </authorList>
    </citation>
    <scope>NUCLEOTIDE SEQUENCE [LARGE SCALE GENOMIC DNA]</scope>
    <source>
        <strain evidence="2 3">Tp2</strain>
    </source>
</reference>
<dbReference type="EMBL" id="PRKW01000005">
    <property type="protein sequence ID" value="PPB48761.1"/>
    <property type="molecule type" value="Genomic_DNA"/>
</dbReference>